<dbReference type="Proteomes" id="UP001066276">
    <property type="component" value="Chromosome 4_1"/>
</dbReference>
<name>A0AAV7TCX3_PLEWA</name>
<evidence type="ECO:0000256" key="1">
    <source>
        <dbReference type="SAM" id="MobiDB-lite"/>
    </source>
</evidence>
<evidence type="ECO:0000313" key="4">
    <source>
        <dbReference type="Proteomes" id="UP001066276"/>
    </source>
</evidence>
<feature type="signal peptide" evidence="2">
    <location>
        <begin position="1"/>
        <end position="35"/>
    </location>
</feature>
<dbReference type="AlphaFoldDB" id="A0AAV7TCX3"/>
<dbReference type="EMBL" id="JANPWB010000007">
    <property type="protein sequence ID" value="KAJ1174179.1"/>
    <property type="molecule type" value="Genomic_DNA"/>
</dbReference>
<organism evidence="3 4">
    <name type="scientific">Pleurodeles waltl</name>
    <name type="common">Iberian ribbed newt</name>
    <dbReference type="NCBI Taxonomy" id="8319"/>
    <lineage>
        <taxon>Eukaryota</taxon>
        <taxon>Metazoa</taxon>
        <taxon>Chordata</taxon>
        <taxon>Craniata</taxon>
        <taxon>Vertebrata</taxon>
        <taxon>Euteleostomi</taxon>
        <taxon>Amphibia</taxon>
        <taxon>Batrachia</taxon>
        <taxon>Caudata</taxon>
        <taxon>Salamandroidea</taxon>
        <taxon>Salamandridae</taxon>
        <taxon>Pleurodelinae</taxon>
        <taxon>Pleurodeles</taxon>
    </lineage>
</organism>
<protein>
    <recommendedName>
        <fullName evidence="5">Secreted protein</fullName>
    </recommendedName>
</protein>
<keyword evidence="4" id="KW-1185">Reference proteome</keyword>
<sequence>MWSSACSPGPRCNARCSGWRSWGWILAWCIAGADAGSDVRGHSHSGHRPDSHAGSVTYGAGQYRSDSIFNAPTLNPVVDSPREGAHRAVGPQGQHRQGRAARCMPPISQLRHVAPLLGLTWPTQLCPGSRAERRASDDSPSGLG</sequence>
<feature type="region of interest" description="Disordered" evidence="1">
    <location>
        <begin position="74"/>
        <end position="101"/>
    </location>
</feature>
<evidence type="ECO:0000313" key="3">
    <source>
        <dbReference type="EMBL" id="KAJ1174179.1"/>
    </source>
</evidence>
<evidence type="ECO:0000256" key="2">
    <source>
        <dbReference type="SAM" id="SignalP"/>
    </source>
</evidence>
<feature type="region of interest" description="Disordered" evidence="1">
    <location>
        <begin position="39"/>
        <end position="59"/>
    </location>
</feature>
<evidence type="ECO:0008006" key="5">
    <source>
        <dbReference type="Google" id="ProtNLM"/>
    </source>
</evidence>
<feature type="chain" id="PRO_5043440213" description="Secreted protein" evidence="2">
    <location>
        <begin position="36"/>
        <end position="144"/>
    </location>
</feature>
<reference evidence="3" key="1">
    <citation type="journal article" date="2022" name="bioRxiv">
        <title>Sequencing and chromosome-scale assembly of the giantPleurodeles waltlgenome.</title>
        <authorList>
            <person name="Brown T."/>
            <person name="Elewa A."/>
            <person name="Iarovenko S."/>
            <person name="Subramanian E."/>
            <person name="Araus A.J."/>
            <person name="Petzold A."/>
            <person name="Susuki M."/>
            <person name="Suzuki K.-i.T."/>
            <person name="Hayashi T."/>
            <person name="Toyoda A."/>
            <person name="Oliveira C."/>
            <person name="Osipova E."/>
            <person name="Leigh N.D."/>
            <person name="Simon A."/>
            <person name="Yun M.H."/>
        </authorList>
    </citation>
    <scope>NUCLEOTIDE SEQUENCE</scope>
    <source>
        <strain evidence="3">20211129_DDA</strain>
        <tissue evidence="3">Liver</tissue>
    </source>
</reference>
<comment type="caution">
    <text evidence="3">The sequence shown here is derived from an EMBL/GenBank/DDBJ whole genome shotgun (WGS) entry which is preliminary data.</text>
</comment>
<accession>A0AAV7TCX3</accession>
<proteinExistence type="predicted"/>
<feature type="compositionally biased region" description="Basic and acidic residues" evidence="1">
    <location>
        <begin position="39"/>
        <end position="51"/>
    </location>
</feature>
<keyword evidence="2" id="KW-0732">Signal</keyword>
<feature type="region of interest" description="Disordered" evidence="1">
    <location>
        <begin position="125"/>
        <end position="144"/>
    </location>
</feature>
<gene>
    <name evidence="3" type="ORF">NDU88_006002</name>
</gene>